<dbReference type="SUPFAM" id="SSF46689">
    <property type="entry name" value="Homeodomain-like"/>
    <property type="match status" value="1"/>
</dbReference>
<name>A0A9W6RV07_9ACTN</name>
<dbReference type="Gene3D" id="1.10.357.10">
    <property type="entry name" value="Tetracycline Repressor, domain 2"/>
    <property type="match status" value="1"/>
</dbReference>
<evidence type="ECO:0000313" key="5">
    <source>
        <dbReference type="Proteomes" id="UP001165135"/>
    </source>
</evidence>
<dbReference type="GO" id="GO:0003700">
    <property type="term" value="F:DNA-binding transcription factor activity"/>
    <property type="evidence" value="ECO:0007669"/>
    <property type="project" value="TreeGrafter"/>
</dbReference>
<proteinExistence type="predicted"/>
<dbReference type="PANTHER" id="PTHR30055">
    <property type="entry name" value="HTH-TYPE TRANSCRIPTIONAL REGULATOR RUTR"/>
    <property type="match status" value="1"/>
</dbReference>
<feature type="DNA-binding region" description="H-T-H motif" evidence="2">
    <location>
        <begin position="39"/>
        <end position="58"/>
    </location>
</feature>
<dbReference type="Pfam" id="PF00440">
    <property type="entry name" value="TetR_N"/>
    <property type="match status" value="1"/>
</dbReference>
<feature type="domain" description="HTH tetR-type" evidence="3">
    <location>
        <begin position="16"/>
        <end position="76"/>
    </location>
</feature>
<sequence>MCRTVLTRPDHRATDDDLRQRLLDAAAGLLDDSGIEAVTIRETARRRGVSHGAPRRHFPSRTSLLGHLAKRVAVELGGELDATDETPLRLARAYVGFAARRPHAFDLLLRHDLLEASGADLRPRSAPALTRGADFCFGEISPMSKPLSRCRCLSKRDGFLVPPA</sequence>
<organism evidence="4 5">
    <name type="scientific">Actinoallomurus iriomotensis</name>
    <dbReference type="NCBI Taxonomy" id="478107"/>
    <lineage>
        <taxon>Bacteria</taxon>
        <taxon>Bacillati</taxon>
        <taxon>Actinomycetota</taxon>
        <taxon>Actinomycetes</taxon>
        <taxon>Streptosporangiales</taxon>
        <taxon>Thermomonosporaceae</taxon>
        <taxon>Actinoallomurus</taxon>
    </lineage>
</organism>
<evidence type="ECO:0000313" key="4">
    <source>
        <dbReference type="EMBL" id="GLY82064.1"/>
    </source>
</evidence>
<dbReference type="GO" id="GO:0000976">
    <property type="term" value="F:transcription cis-regulatory region binding"/>
    <property type="evidence" value="ECO:0007669"/>
    <property type="project" value="TreeGrafter"/>
</dbReference>
<dbReference type="AlphaFoldDB" id="A0A9W6RV07"/>
<dbReference type="RefSeq" id="WP_285637428.1">
    <property type="nucleotide sequence ID" value="NZ_BSTJ01000031.1"/>
</dbReference>
<dbReference type="PROSITE" id="PS50977">
    <property type="entry name" value="HTH_TETR_2"/>
    <property type="match status" value="1"/>
</dbReference>
<accession>A0A9W6RV07</accession>
<comment type="caution">
    <text evidence="4">The sequence shown here is derived from an EMBL/GenBank/DDBJ whole genome shotgun (WGS) entry which is preliminary data.</text>
</comment>
<evidence type="ECO:0000256" key="1">
    <source>
        <dbReference type="ARBA" id="ARBA00023125"/>
    </source>
</evidence>
<dbReference type="InterPro" id="IPR050109">
    <property type="entry name" value="HTH-type_TetR-like_transc_reg"/>
</dbReference>
<gene>
    <name evidence="4" type="ORF">Airi01_103310</name>
</gene>
<dbReference type="Proteomes" id="UP001165135">
    <property type="component" value="Unassembled WGS sequence"/>
</dbReference>
<protein>
    <recommendedName>
        <fullName evidence="3">HTH tetR-type domain-containing protein</fullName>
    </recommendedName>
</protein>
<dbReference type="PANTHER" id="PTHR30055:SF220">
    <property type="entry name" value="TETR-FAMILY REGULATORY PROTEIN"/>
    <property type="match status" value="1"/>
</dbReference>
<evidence type="ECO:0000256" key="2">
    <source>
        <dbReference type="PROSITE-ProRule" id="PRU00335"/>
    </source>
</evidence>
<evidence type="ECO:0000259" key="3">
    <source>
        <dbReference type="PROSITE" id="PS50977"/>
    </source>
</evidence>
<reference evidence="4" key="1">
    <citation type="submission" date="2023-03" db="EMBL/GenBank/DDBJ databases">
        <title>Actinoallomurus iriomotensis NBRC 103681.</title>
        <authorList>
            <person name="Ichikawa N."/>
            <person name="Sato H."/>
            <person name="Tonouchi N."/>
        </authorList>
    </citation>
    <scope>NUCLEOTIDE SEQUENCE</scope>
    <source>
        <strain evidence="4">NBRC 103681</strain>
    </source>
</reference>
<dbReference type="InterPro" id="IPR009057">
    <property type="entry name" value="Homeodomain-like_sf"/>
</dbReference>
<dbReference type="EMBL" id="BSTJ01000031">
    <property type="protein sequence ID" value="GLY82064.1"/>
    <property type="molecule type" value="Genomic_DNA"/>
</dbReference>
<dbReference type="InterPro" id="IPR001647">
    <property type="entry name" value="HTH_TetR"/>
</dbReference>
<keyword evidence="1 2" id="KW-0238">DNA-binding</keyword>